<sequence length="141" mass="15419">MTTTAFGTQTSTMTWTTREHRRRIPLTSFTLLTVPEESMLSGYLKKVEAIDVSMMERSLRADGRAWPCSSGYQAKDSLPSPPSSQPTFDDCITDSKADDSQPEHELDKFMGALTAAESPDAVIKTIARSKSSKLCPSKPAA</sequence>
<gene>
    <name evidence="2" type="ORF">PV05_10359</name>
</gene>
<accession>A0A0D2EAG7</accession>
<dbReference type="HOGENOM" id="CLU_133358_0_0_1"/>
<proteinExistence type="predicted"/>
<reference evidence="2 3" key="1">
    <citation type="submission" date="2015-01" db="EMBL/GenBank/DDBJ databases">
        <title>The Genome Sequence of Exophiala xenobiotica CBS118157.</title>
        <authorList>
            <consortium name="The Broad Institute Genomics Platform"/>
            <person name="Cuomo C."/>
            <person name="de Hoog S."/>
            <person name="Gorbushina A."/>
            <person name="Stielow B."/>
            <person name="Teixiera M."/>
            <person name="Abouelleil A."/>
            <person name="Chapman S.B."/>
            <person name="Priest M."/>
            <person name="Young S.K."/>
            <person name="Wortman J."/>
            <person name="Nusbaum C."/>
            <person name="Birren B."/>
        </authorList>
    </citation>
    <scope>NUCLEOTIDE SEQUENCE [LARGE SCALE GENOMIC DNA]</scope>
    <source>
        <strain evidence="2 3">CBS 118157</strain>
    </source>
</reference>
<dbReference type="Proteomes" id="UP000054342">
    <property type="component" value="Unassembled WGS sequence"/>
</dbReference>
<protein>
    <submittedName>
        <fullName evidence="2">Uncharacterized protein</fullName>
    </submittedName>
</protein>
<name>A0A0D2EAG7_9EURO</name>
<evidence type="ECO:0000313" key="3">
    <source>
        <dbReference type="Proteomes" id="UP000054342"/>
    </source>
</evidence>
<keyword evidence="3" id="KW-1185">Reference proteome</keyword>
<dbReference type="OrthoDB" id="4151620at2759"/>
<dbReference type="AlphaFoldDB" id="A0A0D2EAG7"/>
<dbReference type="RefSeq" id="XP_013312244.1">
    <property type="nucleotide sequence ID" value="XM_013456790.1"/>
</dbReference>
<dbReference type="EMBL" id="KN847322">
    <property type="protein sequence ID" value="KIW51660.1"/>
    <property type="molecule type" value="Genomic_DNA"/>
</dbReference>
<dbReference type="GeneID" id="25332267"/>
<feature type="region of interest" description="Disordered" evidence="1">
    <location>
        <begin position="64"/>
        <end position="103"/>
    </location>
</feature>
<evidence type="ECO:0000313" key="2">
    <source>
        <dbReference type="EMBL" id="KIW51660.1"/>
    </source>
</evidence>
<evidence type="ECO:0000256" key="1">
    <source>
        <dbReference type="SAM" id="MobiDB-lite"/>
    </source>
</evidence>
<organism evidence="2 3">
    <name type="scientific">Exophiala xenobiotica</name>
    <dbReference type="NCBI Taxonomy" id="348802"/>
    <lineage>
        <taxon>Eukaryota</taxon>
        <taxon>Fungi</taxon>
        <taxon>Dikarya</taxon>
        <taxon>Ascomycota</taxon>
        <taxon>Pezizomycotina</taxon>
        <taxon>Eurotiomycetes</taxon>
        <taxon>Chaetothyriomycetidae</taxon>
        <taxon>Chaetothyriales</taxon>
        <taxon>Herpotrichiellaceae</taxon>
        <taxon>Exophiala</taxon>
    </lineage>
</organism>
<feature type="compositionally biased region" description="Basic and acidic residues" evidence="1">
    <location>
        <begin position="93"/>
        <end position="103"/>
    </location>
</feature>